<organism evidence="2 3">
    <name type="scientific">Klebsiella grimontii</name>
    <dbReference type="NCBI Taxonomy" id="2058152"/>
    <lineage>
        <taxon>Bacteria</taxon>
        <taxon>Pseudomonadati</taxon>
        <taxon>Pseudomonadota</taxon>
        <taxon>Gammaproteobacteria</taxon>
        <taxon>Enterobacterales</taxon>
        <taxon>Enterobacteriaceae</taxon>
        <taxon>Klebsiella/Raoultella group</taxon>
        <taxon>Klebsiella</taxon>
    </lineage>
</organism>
<evidence type="ECO:0000313" key="2">
    <source>
        <dbReference type="EMBL" id="STW07440.1"/>
    </source>
</evidence>
<feature type="region of interest" description="Disordered" evidence="1">
    <location>
        <begin position="125"/>
        <end position="144"/>
    </location>
</feature>
<dbReference type="EMBL" id="UGMX01000002">
    <property type="protein sequence ID" value="STW07440.1"/>
    <property type="molecule type" value="Genomic_DNA"/>
</dbReference>
<sequence length="144" mass="15858">MCPRHGGAQKGKGISDQRVRAGVASSHLTQIVEGGLRNADQRFRGQKRLVTGKQDVVAGGEATEHIILNHVIRLVFKEKIAFVLIHVHPQRANFLVLQGVDRRLRIDERATAGIDDHHPVFHSLETRHGSANGSFHRSADSAGR</sequence>
<dbReference type="Proteomes" id="UP000254571">
    <property type="component" value="Unassembled WGS sequence"/>
</dbReference>
<proteinExistence type="predicted"/>
<evidence type="ECO:0000256" key="1">
    <source>
        <dbReference type="SAM" id="MobiDB-lite"/>
    </source>
</evidence>
<gene>
    <name evidence="2" type="ORF">NCTC9149_03870</name>
</gene>
<reference evidence="2 3" key="1">
    <citation type="submission" date="2018-06" db="EMBL/GenBank/DDBJ databases">
        <authorList>
            <consortium name="Pathogen Informatics"/>
            <person name="Doyle S."/>
        </authorList>
    </citation>
    <scope>NUCLEOTIDE SEQUENCE [LARGE SCALE GENOMIC DNA]</scope>
    <source>
        <strain evidence="2 3">NCTC9149</strain>
    </source>
</reference>
<comment type="caution">
    <text evidence="2">The sequence shown here is derived from an EMBL/GenBank/DDBJ whole genome shotgun (WGS) entry which is preliminary data.</text>
</comment>
<name>A0A7H4P4S5_9ENTR</name>
<dbReference type="AlphaFoldDB" id="A0A7H4P4S5"/>
<protein>
    <submittedName>
        <fullName evidence="2">Uncharacterized protein</fullName>
    </submittedName>
</protein>
<evidence type="ECO:0000313" key="3">
    <source>
        <dbReference type="Proteomes" id="UP000254571"/>
    </source>
</evidence>
<accession>A0A7H4P4S5</accession>